<dbReference type="InterPro" id="IPR012308">
    <property type="entry name" value="DNA_ligase_ATP-dep_N"/>
</dbReference>
<sequence length="494" mass="56101">MFLTVPRPISFLTKLMYNSTIKYSTLNKSNQLVRFASNFSFYLKHDNCIFLSQRFCDKMSKNQSIKSFFTAKTNLKKDENEVKIDEKKASPEPKLNKEESLGKTPKNETNKRQRKSSSELKSLSASAKKSKKNESDDEILIEEEKENKKKILDDSTESTKNNNNSDNSDFDSPVKSKKSLKKSNDSRRKLVIESSSEEEKSKSDEVKSNIQTKEKPKEKKQKAKKTSSKSKALKSDSEDEVMQLSEEDDDKQASPKEKSPKKKEKNTKEEIKIIDEEKTVKKETDEEEDKKEAEKKIKEESNEEIKAEIKEEKKTETKTSLFFSLKKASGASTSSSDYNPAKDGYHPIKDAFWAKNEPVPYKALAQTLFCMEKTSKRLELLSIVTNYYRSVLALSPKDLIPSMYFLTNKVAPDYEGLELGIGDTVLFKSLAEATGSTLQKLKTEFQQKGDIGLVAEANRCNQKLLFTPKKLTVSAVFNKLRDIASISGNAVNND</sequence>
<accession>A0A3M7T400</accession>
<gene>
    <name evidence="8" type="ORF">BpHYR1_045447</name>
</gene>
<reference evidence="8 9" key="1">
    <citation type="journal article" date="2018" name="Sci. Rep.">
        <title>Genomic signatures of local adaptation to the degree of environmental predictability in rotifers.</title>
        <authorList>
            <person name="Franch-Gras L."/>
            <person name="Hahn C."/>
            <person name="Garcia-Roger E.M."/>
            <person name="Carmona M.J."/>
            <person name="Serra M."/>
            <person name="Gomez A."/>
        </authorList>
    </citation>
    <scope>NUCLEOTIDE SEQUENCE [LARGE SCALE GENOMIC DNA]</scope>
    <source>
        <strain evidence="8">HYR1</strain>
    </source>
</reference>
<evidence type="ECO:0000256" key="4">
    <source>
        <dbReference type="ARBA" id="ARBA00023172"/>
    </source>
</evidence>
<dbReference type="GO" id="GO:0005739">
    <property type="term" value="C:mitochondrion"/>
    <property type="evidence" value="ECO:0007669"/>
    <property type="project" value="TreeGrafter"/>
</dbReference>
<keyword evidence="2 8" id="KW-0436">Ligase</keyword>
<evidence type="ECO:0000313" key="9">
    <source>
        <dbReference type="Proteomes" id="UP000276133"/>
    </source>
</evidence>
<dbReference type="STRING" id="10195.A0A3M7T400"/>
<evidence type="ECO:0000256" key="5">
    <source>
        <dbReference type="ARBA" id="ARBA00023204"/>
    </source>
</evidence>
<comment type="similarity">
    <text evidence="1">Belongs to the ATP-dependent DNA ligase family.</text>
</comment>
<feature type="compositionally biased region" description="Basic and acidic residues" evidence="6">
    <location>
        <begin position="80"/>
        <end position="111"/>
    </location>
</feature>
<dbReference type="GO" id="GO:1903461">
    <property type="term" value="P:Okazaki fragment processing involved in mitotic DNA replication"/>
    <property type="evidence" value="ECO:0007669"/>
    <property type="project" value="TreeGrafter"/>
</dbReference>
<feature type="region of interest" description="Disordered" evidence="6">
    <location>
        <begin position="80"/>
        <end position="302"/>
    </location>
</feature>
<dbReference type="PANTHER" id="PTHR45674:SF4">
    <property type="entry name" value="DNA LIGASE 1"/>
    <property type="match status" value="1"/>
</dbReference>
<evidence type="ECO:0000256" key="6">
    <source>
        <dbReference type="SAM" id="MobiDB-lite"/>
    </source>
</evidence>
<organism evidence="8 9">
    <name type="scientific">Brachionus plicatilis</name>
    <name type="common">Marine rotifer</name>
    <name type="synonym">Brachionus muelleri</name>
    <dbReference type="NCBI Taxonomy" id="10195"/>
    <lineage>
        <taxon>Eukaryota</taxon>
        <taxon>Metazoa</taxon>
        <taxon>Spiralia</taxon>
        <taxon>Gnathifera</taxon>
        <taxon>Rotifera</taxon>
        <taxon>Eurotatoria</taxon>
        <taxon>Monogononta</taxon>
        <taxon>Pseudotrocha</taxon>
        <taxon>Ploima</taxon>
        <taxon>Brachionidae</taxon>
        <taxon>Brachionus</taxon>
    </lineage>
</organism>
<dbReference type="GO" id="GO:0003677">
    <property type="term" value="F:DNA binding"/>
    <property type="evidence" value="ECO:0007669"/>
    <property type="project" value="InterPro"/>
</dbReference>
<dbReference type="Proteomes" id="UP000276133">
    <property type="component" value="Unassembled WGS sequence"/>
</dbReference>
<dbReference type="OrthoDB" id="206088at2759"/>
<dbReference type="PANTHER" id="PTHR45674">
    <property type="entry name" value="DNA LIGASE 1/3 FAMILY MEMBER"/>
    <property type="match status" value="1"/>
</dbReference>
<dbReference type="GO" id="GO:0006281">
    <property type="term" value="P:DNA repair"/>
    <property type="evidence" value="ECO:0007669"/>
    <property type="project" value="UniProtKB-KW"/>
</dbReference>
<dbReference type="Pfam" id="PF04675">
    <property type="entry name" value="DNA_ligase_A_N"/>
    <property type="match status" value="1"/>
</dbReference>
<keyword evidence="9" id="KW-1185">Reference proteome</keyword>
<dbReference type="InterPro" id="IPR036599">
    <property type="entry name" value="DNA_ligase_N_sf"/>
</dbReference>
<dbReference type="AlphaFoldDB" id="A0A3M7T400"/>
<feature type="compositionally biased region" description="Basic and acidic residues" evidence="6">
    <location>
        <begin position="182"/>
        <end position="217"/>
    </location>
</feature>
<dbReference type="GO" id="GO:0006310">
    <property type="term" value="P:DNA recombination"/>
    <property type="evidence" value="ECO:0007669"/>
    <property type="project" value="UniProtKB-KW"/>
</dbReference>
<comment type="caution">
    <text evidence="8">The sequence shown here is derived from an EMBL/GenBank/DDBJ whole genome shotgun (WGS) entry which is preliminary data.</text>
</comment>
<keyword evidence="3" id="KW-0227">DNA damage</keyword>
<keyword evidence="5" id="KW-0234">DNA repair</keyword>
<dbReference type="EC" id="6.5.1.1" evidence="8"/>
<evidence type="ECO:0000256" key="2">
    <source>
        <dbReference type="ARBA" id="ARBA00022598"/>
    </source>
</evidence>
<feature type="compositionally biased region" description="Basic and acidic residues" evidence="6">
    <location>
        <begin position="266"/>
        <end position="302"/>
    </location>
</feature>
<proteinExistence type="inferred from homology"/>
<evidence type="ECO:0000313" key="8">
    <source>
        <dbReference type="EMBL" id="RNA42639.1"/>
    </source>
</evidence>
<dbReference type="GO" id="GO:0003910">
    <property type="term" value="F:DNA ligase (ATP) activity"/>
    <property type="evidence" value="ECO:0007669"/>
    <property type="project" value="UniProtKB-EC"/>
</dbReference>
<evidence type="ECO:0000256" key="3">
    <source>
        <dbReference type="ARBA" id="ARBA00022763"/>
    </source>
</evidence>
<feature type="compositionally biased region" description="Basic residues" evidence="6">
    <location>
        <begin position="218"/>
        <end position="232"/>
    </location>
</feature>
<dbReference type="GO" id="GO:0005634">
    <property type="term" value="C:nucleus"/>
    <property type="evidence" value="ECO:0007669"/>
    <property type="project" value="TreeGrafter"/>
</dbReference>
<evidence type="ECO:0000256" key="1">
    <source>
        <dbReference type="ARBA" id="ARBA00007572"/>
    </source>
</evidence>
<dbReference type="SUPFAM" id="SSF117018">
    <property type="entry name" value="ATP-dependent DNA ligase DNA-binding domain"/>
    <property type="match status" value="1"/>
</dbReference>
<protein>
    <submittedName>
        <fullName evidence="8">DNA ligase 1</fullName>
        <ecNumber evidence="8">6.5.1.1</ecNumber>
    </submittedName>
</protein>
<feature type="domain" description="DNA ligase ATP-dependent N-terminal" evidence="7">
    <location>
        <begin position="360"/>
        <end position="490"/>
    </location>
</feature>
<dbReference type="Gene3D" id="1.10.3260.10">
    <property type="entry name" value="DNA ligase, ATP-dependent, N-terminal domain"/>
    <property type="match status" value="1"/>
</dbReference>
<evidence type="ECO:0000259" key="7">
    <source>
        <dbReference type="Pfam" id="PF04675"/>
    </source>
</evidence>
<feature type="compositionally biased region" description="Low complexity" evidence="6">
    <location>
        <begin position="158"/>
        <end position="171"/>
    </location>
</feature>
<feature type="compositionally biased region" description="Acidic residues" evidence="6">
    <location>
        <begin position="135"/>
        <end position="144"/>
    </location>
</feature>
<dbReference type="InterPro" id="IPR050191">
    <property type="entry name" value="ATP-dep_DNA_ligase"/>
</dbReference>
<keyword evidence="4" id="KW-0233">DNA recombination</keyword>
<dbReference type="EMBL" id="REGN01000338">
    <property type="protein sequence ID" value="RNA42639.1"/>
    <property type="molecule type" value="Genomic_DNA"/>
</dbReference>
<feature type="compositionally biased region" description="Acidic residues" evidence="6">
    <location>
        <begin position="237"/>
        <end position="250"/>
    </location>
</feature>
<name>A0A3M7T400_BRAPC</name>